<accession>A8ANH9</accession>
<dbReference type="Proteomes" id="UP000008148">
    <property type="component" value="Chromosome"/>
</dbReference>
<sequence>MKKRINHFPSVHPNVLNIKEEIYVWYLSLLNNMIKNRALPALLSLNI</sequence>
<protein>
    <submittedName>
        <fullName evidence="1">Uncharacterized protein</fullName>
    </submittedName>
</protein>
<dbReference type="AlphaFoldDB" id="A8ANH9"/>
<gene>
    <name evidence="1" type="ordered locus">CKO_03970</name>
</gene>
<dbReference type="EMBL" id="CP000822">
    <property type="protein sequence ID" value="ABV15042.1"/>
    <property type="molecule type" value="Genomic_DNA"/>
</dbReference>
<name>A8ANH9_CITK8</name>
<proteinExistence type="predicted"/>
<evidence type="ECO:0000313" key="2">
    <source>
        <dbReference type="Proteomes" id="UP000008148"/>
    </source>
</evidence>
<reference evidence="1 2" key="1">
    <citation type="submission" date="2007-08" db="EMBL/GenBank/DDBJ databases">
        <authorList>
            <consortium name="The Citrobacter koseri Genome Sequencing Project"/>
            <person name="McClelland M."/>
            <person name="Sanderson E.K."/>
            <person name="Porwollik S."/>
            <person name="Spieth J."/>
            <person name="Clifton W.S."/>
            <person name="Latreille P."/>
            <person name="Courtney L."/>
            <person name="Wang C."/>
            <person name="Pepin K."/>
            <person name="Bhonagiri V."/>
            <person name="Nash W."/>
            <person name="Johnson M."/>
            <person name="Thiruvilangam P."/>
            <person name="Wilson R."/>
        </authorList>
    </citation>
    <scope>NUCLEOTIDE SEQUENCE [LARGE SCALE GENOMIC DNA]</scope>
    <source>
        <strain evidence="2">ATCC BAA-895 / CDC 4225-83 / SGSC4696</strain>
    </source>
</reference>
<keyword evidence="2" id="KW-1185">Reference proteome</keyword>
<evidence type="ECO:0000313" key="1">
    <source>
        <dbReference type="EMBL" id="ABV15042.1"/>
    </source>
</evidence>
<organism evidence="1 2">
    <name type="scientific">Citrobacter koseri (strain ATCC BAA-895 / CDC 4225-83 / SGSC4696)</name>
    <dbReference type="NCBI Taxonomy" id="290338"/>
    <lineage>
        <taxon>Bacteria</taxon>
        <taxon>Pseudomonadati</taxon>
        <taxon>Pseudomonadota</taxon>
        <taxon>Gammaproteobacteria</taxon>
        <taxon>Enterobacterales</taxon>
        <taxon>Enterobacteriaceae</taxon>
        <taxon>Citrobacter</taxon>
    </lineage>
</organism>
<dbReference type="HOGENOM" id="CLU_3166213_0_0_6"/>
<dbReference type="KEGG" id="cko:CKO_03970"/>